<feature type="transmembrane region" description="Helical" evidence="11">
    <location>
        <begin position="384"/>
        <end position="405"/>
    </location>
</feature>
<evidence type="ECO:0000313" key="12">
    <source>
        <dbReference type="EMBL" id="KAG7566991.1"/>
    </source>
</evidence>
<dbReference type="EC" id="2.4.1.-" evidence="11"/>
<evidence type="ECO:0000256" key="7">
    <source>
        <dbReference type="ARBA" id="ARBA00022824"/>
    </source>
</evidence>
<sequence length="520" mass="58696">MLGFSRGERDILVAVVIVKILLFPAYRSTDFEVHRNWLAITSNLRLSRWYFDTTSEWTLDYPPFFAYFSYLLALPARLILEKGTANEILQLSRLPVETWATVLYMRMTVLISELVLLFGVLRLAEGPGSGRYDRIIGLSIAMHPGFLILDSIHFQYNAFLFGLMAWSLVGAKESKPVLCAGAFATLLMFKHIYVYLAPAWFVYLLRAYCFPPGSSTLNIPRLTAIGVSTIVPFALALGPFIYLGQLDQLGKRLFPFTRGLMHAYWAPNVWATIALVDRLLLKLSTRLTFLKISATGIASTSRGLVGDTNFAILPDIKPVECFILTGLTQVTLLTELWQKPTYKTFLRSIAQCGFASFMFGWHVHEKAVMLVLVPLSLLATEDWNHFRAWLIASVAGIYSLFPLLFNAAETPVKLGYSLIWLGLVYVNLRRSVTPPLSTMTNRTITWLETIYLSAFPALQLGNSLVPLLIARDKREKWEFLPLMVTSVWCSLGLMWSWARLCWASATAMQTSKTPGARKRL</sequence>
<proteinExistence type="inferred from homology"/>
<feature type="transmembrane region" description="Helical" evidence="11">
    <location>
        <begin position="345"/>
        <end position="364"/>
    </location>
</feature>
<comment type="similarity">
    <text evidence="3 11">Belongs to the ALG6/ALG8 glucosyltransferase family.</text>
</comment>
<feature type="transmembrane region" description="Helical" evidence="11">
    <location>
        <begin position="222"/>
        <end position="243"/>
    </location>
</feature>
<dbReference type="PANTHER" id="PTHR12413">
    <property type="entry name" value="DOLICHYL GLYCOSYLTRANSFERASE"/>
    <property type="match status" value="1"/>
</dbReference>
<keyword evidence="6 11" id="KW-0812">Transmembrane</keyword>
<dbReference type="Proteomes" id="UP000812966">
    <property type="component" value="Unassembled WGS sequence"/>
</dbReference>
<feature type="transmembrane region" description="Helical" evidence="11">
    <location>
        <begin position="479"/>
        <end position="498"/>
    </location>
</feature>
<accession>A0A8K0JR03</accession>
<evidence type="ECO:0000313" key="13">
    <source>
        <dbReference type="Proteomes" id="UP000812966"/>
    </source>
</evidence>
<gene>
    <name evidence="12" type="ORF">FFLO_01250</name>
</gene>
<comment type="caution">
    <text evidence="11">Lacks conserved residue(s) required for the propagation of feature annotation.</text>
</comment>
<organism evidence="12 13">
    <name type="scientific">Filobasidium floriforme</name>
    <dbReference type="NCBI Taxonomy" id="5210"/>
    <lineage>
        <taxon>Eukaryota</taxon>
        <taxon>Fungi</taxon>
        <taxon>Dikarya</taxon>
        <taxon>Basidiomycota</taxon>
        <taxon>Agaricomycotina</taxon>
        <taxon>Tremellomycetes</taxon>
        <taxon>Filobasidiales</taxon>
        <taxon>Filobasidiaceae</taxon>
        <taxon>Filobasidium</taxon>
    </lineage>
</organism>
<dbReference type="Pfam" id="PF03155">
    <property type="entry name" value="Alg6_Alg8"/>
    <property type="match status" value="1"/>
</dbReference>
<dbReference type="GO" id="GO:0006487">
    <property type="term" value="P:protein N-linked glycosylation"/>
    <property type="evidence" value="ECO:0007669"/>
    <property type="project" value="TreeGrafter"/>
</dbReference>
<dbReference type="GO" id="GO:0005789">
    <property type="term" value="C:endoplasmic reticulum membrane"/>
    <property type="evidence" value="ECO:0007669"/>
    <property type="project" value="UniProtKB-SubCell"/>
</dbReference>
<feature type="transmembrane region" description="Helical" evidence="11">
    <location>
        <begin position="103"/>
        <end position="123"/>
    </location>
</feature>
<dbReference type="AlphaFoldDB" id="A0A8K0JR03"/>
<evidence type="ECO:0000256" key="11">
    <source>
        <dbReference type="RuleBase" id="RU363110"/>
    </source>
</evidence>
<evidence type="ECO:0000256" key="9">
    <source>
        <dbReference type="ARBA" id="ARBA00023136"/>
    </source>
</evidence>
<dbReference type="PANTHER" id="PTHR12413:SF2">
    <property type="entry name" value="DOLICHYL PYROPHOSPHATE GLC1MAN9GLCNAC2 ALPHA-1,3-GLUCOSYLTRANSFERASE-RELATED"/>
    <property type="match status" value="1"/>
</dbReference>
<keyword evidence="5 11" id="KW-0808">Transferase</keyword>
<dbReference type="InterPro" id="IPR004856">
    <property type="entry name" value="Glyco_trans_ALG6/ALG8"/>
</dbReference>
<keyword evidence="4 11" id="KW-0328">Glycosyltransferase</keyword>
<reference evidence="12" key="1">
    <citation type="submission" date="2020-04" db="EMBL/GenBank/DDBJ databases">
        <title>Analysis of mating type loci in Filobasidium floriforme.</title>
        <authorList>
            <person name="Nowrousian M."/>
        </authorList>
    </citation>
    <scope>NUCLEOTIDE SEQUENCE</scope>
    <source>
        <strain evidence="12">CBS 6242</strain>
    </source>
</reference>
<comment type="caution">
    <text evidence="12">The sequence shown here is derived from an EMBL/GenBank/DDBJ whole genome shotgun (WGS) entry which is preliminary data.</text>
</comment>
<evidence type="ECO:0000256" key="6">
    <source>
        <dbReference type="ARBA" id="ARBA00022692"/>
    </source>
</evidence>
<dbReference type="GO" id="GO:0042283">
    <property type="term" value="F:dolichyl pyrophosphate Glc1Man9GlcNAc2 alpha-1,3-glucosyltransferase activity"/>
    <property type="evidence" value="ECO:0007669"/>
    <property type="project" value="UniProtKB-EC"/>
</dbReference>
<evidence type="ECO:0000256" key="8">
    <source>
        <dbReference type="ARBA" id="ARBA00022989"/>
    </source>
</evidence>
<dbReference type="EMBL" id="JABELV010000017">
    <property type="protein sequence ID" value="KAG7566991.1"/>
    <property type="molecule type" value="Genomic_DNA"/>
</dbReference>
<evidence type="ECO:0000256" key="10">
    <source>
        <dbReference type="ARBA" id="ARBA00047346"/>
    </source>
</evidence>
<comment type="pathway">
    <text evidence="2 11">Protein modification; protein glycosylation.</text>
</comment>
<feature type="transmembrane region" description="Helical" evidence="11">
    <location>
        <begin position="450"/>
        <end position="470"/>
    </location>
</feature>
<comment type="subcellular location">
    <subcellularLocation>
        <location evidence="1 11">Endoplasmic reticulum membrane</location>
        <topology evidence="1 11">Multi-pass membrane protein</topology>
    </subcellularLocation>
</comment>
<evidence type="ECO:0000256" key="3">
    <source>
        <dbReference type="ARBA" id="ARBA00008715"/>
    </source>
</evidence>
<keyword evidence="8 11" id="KW-1133">Transmembrane helix</keyword>
<evidence type="ECO:0000256" key="5">
    <source>
        <dbReference type="ARBA" id="ARBA00022679"/>
    </source>
</evidence>
<evidence type="ECO:0000256" key="2">
    <source>
        <dbReference type="ARBA" id="ARBA00004922"/>
    </source>
</evidence>
<feature type="transmembrane region" description="Helical" evidence="11">
    <location>
        <begin position="12"/>
        <end position="29"/>
    </location>
</feature>
<evidence type="ECO:0000256" key="1">
    <source>
        <dbReference type="ARBA" id="ARBA00004477"/>
    </source>
</evidence>
<keyword evidence="9 11" id="KW-0472">Membrane</keyword>
<protein>
    <recommendedName>
        <fullName evidence="11">Alpha-1,3-glucosyltransferase</fullName>
        <ecNumber evidence="11">2.4.1.-</ecNumber>
    </recommendedName>
</protein>
<evidence type="ECO:0000256" key="4">
    <source>
        <dbReference type="ARBA" id="ARBA00022676"/>
    </source>
</evidence>
<name>A0A8K0JR03_9TREE</name>
<keyword evidence="7 11" id="KW-0256">Endoplasmic reticulum</keyword>
<keyword evidence="13" id="KW-1185">Reference proteome</keyword>
<dbReference type="UniPathway" id="UPA00378"/>
<comment type="catalytic activity">
    <reaction evidence="10">
        <text>an alpha-D-Glc-(1-&gt;3)-alpha-D-Man-(1-&gt;2)-alpha-D-Man-(1-&gt;2)-alpha-D-Man-(1-&gt;3)-[alpha-D-Man-(1-&gt;2)-alpha-D-Man-(1-&gt;3)-[alpha-D-Man-(1-&gt;2)-alpha-D-Man-(1-&gt;6)]-alpha-D-Man-(1-&gt;6)]-beta-D-Man-(1-&gt;4)-beta-D-GlcNAc-(1-&gt;4)-alpha-D-GlcNAc-diphospho-di-trans,poly-cis-dolichol + a di-trans,poly-cis-dolichyl beta-D-glucosyl phosphate = an alpha-D-Glc-(1-&gt;3)-alpha-D-Glc-(1-&gt;3)-alpha-D-Man-(1-&gt;2)-alpha-D-Man-(1-&gt;2)-alpha-D-Man-(1-&gt;3)-[alpha-D-Man-(1-&gt;2)-alpha-D-Man-(1-&gt;3)-[alpha-D-Man-(1-&gt;2)-alpha-D-Man-(1-&gt;6)]-alpha-D-Man-(1-&gt;6)]-beta-D-Man-(1-&gt;4)-beta-D-GlcNAc-(1-&gt;4)-alpha-D-GlcNAc-diphospho-di-trans,poly-cis-dolichol + a di-trans,poly-cis-dolichyl phosphate + H(+)</text>
        <dbReference type="Rhea" id="RHEA:31307"/>
        <dbReference type="Rhea" id="RHEA-COMP:19498"/>
        <dbReference type="Rhea" id="RHEA-COMP:19502"/>
        <dbReference type="Rhea" id="RHEA-COMP:19521"/>
        <dbReference type="Rhea" id="RHEA-COMP:19522"/>
        <dbReference type="ChEBI" id="CHEBI:15378"/>
        <dbReference type="ChEBI" id="CHEBI:57525"/>
        <dbReference type="ChEBI" id="CHEBI:57683"/>
        <dbReference type="ChEBI" id="CHEBI:132521"/>
        <dbReference type="ChEBI" id="CHEBI:132522"/>
        <dbReference type="EC" id="2.4.1.265"/>
    </reaction>
    <physiologicalReaction direction="left-to-right" evidence="10">
        <dbReference type="Rhea" id="RHEA:31308"/>
    </physiologicalReaction>
</comment>